<dbReference type="GO" id="GO:0016787">
    <property type="term" value="F:hydrolase activity"/>
    <property type="evidence" value="ECO:0007669"/>
    <property type="project" value="UniProtKB-KW"/>
</dbReference>
<feature type="coiled-coil region" evidence="1">
    <location>
        <begin position="151"/>
        <end position="178"/>
    </location>
</feature>
<proteinExistence type="predicted"/>
<dbReference type="RefSeq" id="WP_247956955.1">
    <property type="nucleotide sequence ID" value="NZ_CP078077.1"/>
</dbReference>
<dbReference type="Pfam" id="PF06259">
    <property type="entry name" value="Abhydrolase_8"/>
    <property type="match status" value="1"/>
</dbReference>
<protein>
    <submittedName>
        <fullName evidence="3">Alpha/beta hydrolase family protein</fullName>
    </submittedName>
</protein>
<gene>
    <name evidence="3" type="ORF">KV396_04310</name>
</gene>
<evidence type="ECO:0000313" key="3">
    <source>
        <dbReference type="EMBL" id="UPL13738.1"/>
    </source>
</evidence>
<keyword evidence="3" id="KW-0378">Hydrolase</keyword>
<keyword evidence="1" id="KW-0175">Coiled coil</keyword>
<sequence>MSVSEELPTVLPPSALEALAGRLDLAAEKIESAMTDAADRWERLHEVFDVRGAEGAYDLLDRPVRASQDLAGALHDARDRLVSVASESLPDLRRRREDLAARIDAVNIRATAAALDVAAAEARFVRARDAEDAEAAMPRASRERLSAWADQHAAETAVGELEGEIARLRRDVEQVEEGLASSLRGISGGDTVSDAGGGSVDIAQNYWGASQSLYPGGAGVAIGLEERLTRSLSDASARRISWMGRADRDDVRAWVDGHPDFAAAVGMVDPEKAQRLWAQTEPASAAQLFALAPFAIGNLNGISAKVKNRYNRETLDQLLAGDDLRDDYRAHLERLEEELDKPDAPKLLSLFQETVDGSPRASIGWGDIDHADQITTLSHGITEDLAAFPDWAHSAQTMQTEVARRTSATTATVLFMEWDSGDIPEVEHIERPDNGAVRLSHLLHGFRAQNPGTQLNLGLHSLGTTMGAQMMADNPKLVSNAWFYGSAGINGQTAHALERQMDAGDLVIHATYAQPEPTSPDDWVAPIGRMGEHPVDPADIDGVRNFSSEGGIIHDKPRGNGPVVTERGLATDGHNAQRSSLPYYRVNPGQLLLSPVWAALHPWEAPAVGYLDPDSQSFKQSVVDIAHAAENPRSGK</sequence>
<keyword evidence="4" id="KW-1185">Reference proteome</keyword>
<dbReference type="InterPro" id="IPR010427">
    <property type="entry name" value="DUF1023"/>
</dbReference>
<dbReference type="Proteomes" id="UP000831963">
    <property type="component" value="Chromosome"/>
</dbReference>
<name>A0ABY4IR37_9MICO</name>
<accession>A0ABY4IR37</accession>
<reference evidence="3 4" key="1">
    <citation type="submission" date="2021-06" db="EMBL/GenBank/DDBJ databases">
        <title>Genome-based taxonomic framework of Microbacterium strains isolated from marine environment, the description of four new species and reclassification of four preexisting species.</title>
        <authorList>
            <person name="Lee S.D."/>
            <person name="Kim S.-M."/>
            <person name="Byeon Y.-S."/>
            <person name="Yang H.L."/>
            <person name="Kim I.S."/>
        </authorList>
    </citation>
    <scope>NUCLEOTIDE SEQUENCE [LARGE SCALE GENOMIC DNA]</scope>
    <source>
        <strain evidence="3 4">SSW1-36</strain>
    </source>
</reference>
<evidence type="ECO:0000256" key="1">
    <source>
        <dbReference type="SAM" id="Coils"/>
    </source>
</evidence>
<feature type="domain" description="DUF1023" evidence="2">
    <location>
        <begin position="360"/>
        <end position="500"/>
    </location>
</feature>
<organism evidence="3 4">
    <name type="scientific">Microbacterium galbinum</name>
    <dbReference type="NCBI Taxonomy" id="2851646"/>
    <lineage>
        <taxon>Bacteria</taxon>
        <taxon>Bacillati</taxon>
        <taxon>Actinomycetota</taxon>
        <taxon>Actinomycetes</taxon>
        <taxon>Micrococcales</taxon>
        <taxon>Microbacteriaceae</taxon>
        <taxon>Microbacterium</taxon>
    </lineage>
</organism>
<evidence type="ECO:0000259" key="2">
    <source>
        <dbReference type="Pfam" id="PF06259"/>
    </source>
</evidence>
<evidence type="ECO:0000313" key="4">
    <source>
        <dbReference type="Proteomes" id="UP000831963"/>
    </source>
</evidence>
<dbReference type="EMBL" id="CP078077">
    <property type="protein sequence ID" value="UPL13738.1"/>
    <property type="molecule type" value="Genomic_DNA"/>
</dbReference>